<dbReference type="EMBL" id="WBJX01000002">
    <property type="protein sequence ID" value="KAB1638263.1"/>
    <property type="molecule type" value="Genomic_DNA"/>
</dbReference>
<protein>
    <submittedName>
        <fullName evidence="5">ABC transporter ATP-binding protein</fullName>
    </submittedName>
</protein>
<organism evidence="5 6">
    <name type="scientific">Pseudoclavibacter terrae</name>
    <dbReference type="NCBI Taxonomy" id="1530195"/>
    <lineage>
        <taxon>Bacteria</taxon>
        <taxon>Bacillati</taxon>
        <taxon>Actinomycetota</taxon>
        <taxon>Actinomycetes</taxon>
        <taxon>Micrococcales</taxon>
        <taxon>Microbacteriaceae</taxon>
        <taxon>Pseudoclavibacter</taxon>
    </lineage>
</organism>
<evidence type="ECO:0000313" key="6">
    <source>
        <dbReference type="Proteomes" id="UP000490386"/>
    </source>
</evidence>
<dbReference type="GO" id="GO:0005524">
    <property type="term" value="F:ATP binding"/>
    <property type="evidence" value="ECO:0007669"/>
    <property type="project" value="UniProtKB-KW"/>
</dbReference>
<dbReference type="InterPro" id="IPR027417">
    <property type="entry name" value="P-loop_NTPase"/>
</dbReference>
<dbReference type="InterPro" id="IPR003439">
    <property type="entry name" value="ABC_transporter-like_ATP-bd"/>
</dbReference>
<evidence type="ECO:0000256" key="1">
    <source>
        <dbReference type="ARBA" id="ARBA00022741"/>
    </source>
</evidence>
<dbReference type="PROSITE" id="PS00211">
    <property type="entry name" value="ABC_TRANSPORTER_1"/>
    <property type="match status" value="1"/>
</dbReference>
<feature type="domain" description="ABC transporter" evidence="4">
    <location>
        <begin position="4"/>
        <end position="233"/>
    </location>
</feature>
<dbReference type="Proteomes" id="UP000490386">
    <property type="component" value="Unassembled WGS sequence"/>
</dbReference>
<evidence type="ECO:0000256" key="2">
    <source>
        <dbReference type="ARBA" id="ARBA00022840"/>
    </source>
</evidence>
<keyword evidence="2 5" id="KW-0067">ATP-binding</keyword>
<dbReference type="Pfam" id="PF00005">
    <property type="entry name" value="ABC_tran"/>
    <property type="match status" value="1"/>
</dbReference>
<dbReference type="SMART" id="SM00382">
    <property type="entry name" value="AAA"/>
    <property type="match status" value="1"/>
</dbReference>
<evidence type="ECO:0000313" key="5">
    <source>
        <dbReference type="EMBL" id="KAB1638263.1"/>
    </source>
</evidence>
<dbReference type="SUPFAM" id="SSF52540">
    <property type="entry name" value="P-loop containing nucleoside triphosphate hydrolases"/>
    <property type="match status" value="1"/>
</dbReference>
<sequence length="233" mass="24657">MPAVRVEGVSVRRGGTRVLAAVDFEVAAGSVLCLTGENGSGKTTVLRTLTGQVSPSSGRVLIVGEPVDERSPKFRRRLAALLGSVPFSTTMTAREHLTAVAASWGASVRDANASADEVLARLDILDLSDRFPHELSSGQFQLLSLATALARPFEVLVLDEPEQRLDEDRRELLARILTEERARGAAIVVATHSRPLIDELGAAELRLARSPGARDSGMGDTRGPGGDDGRAAA</sequence>
<evidence type="ECO:0000259" key="4">
    <source>
        <dbReference type="PROSITE" id="PS50893"/>
    </source>
</evidence>
<proteinExistence type="predicted"/>
<name>A0A7J5B2L9_9MICO</name>
<dbReference type="PANTHER" id="PTHR43158">
    <property type="entry name" value="SKFA PEPTIDE EXPORT ATP-BINDING PROTEIN SKFE"/>
    <property type="match status" value="1"/>
</dbReference>
<reference evidence="5 6" key="1">
    <citation type="submission" date="2019-09" db="EMBL/GenBank/DDBJ databases">
        <title>Phylogeny of genus Pseudoclavibacter and closely related genus.</title>
        <authorList>
            <person name="Li Y."/>
        </authorList>
    </citation>
    <scope>NUCLEOTIDE SEQUENCE [LARGE SCALE GENOMIC DNA]</scope>
    <source>
        <strain evidence="5 6">THG-MD12</strain>
    </source>
</reference>
<dbReference type="InterPro" id="IPR003593">
    <property type="entry name" value="AAA+_ATPase"/>
</dbReference>
<dbReference type="Gene3D" id="3.40.50.300">
    <property type="entry name" value="P-loop containing nucleotide triphosphate hydrolases"/>
    <property type="match status" value="1"/>
</dbReference>
<dbReference type="PANTHER" id="PTHR43158:SF2">
    <property type="entry name" value="SKFA PEPTIDE EXPORT ATP-BINDING PROTEIN SKFE"/>
    <property type="match status" value="1"/>
</dbReference>
<dbReference type="OrthoDB" id="6198786at2"/>
<keyword evidence="6" id="KW-1185">Reference proteome</keyword>
<evidence type="ECO:0000256" key="3">
    <source>
        <dbReference type="SAM" id="MobiDB-lite"/>
    </source>
</evidence>
<comment type="caution">
    <text evidence="5">The sequence shown here is derived from an EMBL/GenBank/DDBJ whole genome shotgun (WGS) entry which is preliminary data.</text>
</comment>
<dbReference type="GO" id="GO:0016887">
    <property type="term" value="F:ATP hydrolysis activity"/>
    <property type="evidence" value="ECO:0007669"/>
    <property type="project" value="InterPro"/>
</dbReference>
<keyword evidence="1" id="KW-0547">Nucleotide-binding</keyword>
<dbReference type="RefSeq" id="WP_151423349.1">
    <property type="nucleotide sequence ID" value="NZ_WBJX01000002.1"/>
</dbReference>
<dbReference type="InterPro" id="IPR017871">
    <property type="entry name" value="ABC_transporter-like_CS"/>
</dbReference>
<feature type="region of interest" description="Disordered" evidence="3">
    <location>
        <begin position="208"/>
        <end position="233"/>
    </location>
</feature>
<gene>
    <name evidence="5" type="ORF">F8O03_07640</name>
</gene>
<dbReference type="PROSITE" id="PS50893">
    <property type="entry name" value="ABC_TRANSPORTER_2"/>
    <property type="match status" value="1"/>
</dbReference>
<accession>A0A7J5B2L9</accession>
<dbReference type="AlphaFoldDB" id="A0A7J5B2L9"/>